<dbReference type="Gene3D" id="3.20.20.190">
    <property type="entry name" value="Phosphatidylinositol (PI) phosphodiesterase"/>
    <property type="match status" value="1"/>
</dbReference>
<reference evidence="2 3" key="1">
    <citation type="journal article" date="2015" name="Genome Announc.">
        <title>Expanding the biotechnology potential of lactobacilli through comparative genomics of 213 strains and associated genera.</title>
        <authorList>
            <person name="Sun Z."/>
            <person name="Harris H.M."/>
            <person name="McCann A."/>
            <person name="Guo C."/>
            <person name="Argimon S."/>
            <person name="Zhang W."/>
            <person name="Yang X."/>
            <person name="Jeffery I.B."/>
            <person name="Cooney J.C."/>
            <person name="Kagawa T.F."/>
            <person name="Liu W."/>
            <person name="Song Y."/>
            <person name="Salvetti E."/>
            <person name="Wrobel A."/>
            <person name="Rasinkangas P."/>
            <person name="Parkhill J."/>
            <person name="Rea M.C."/>
            <person name="O'Sullivan O."/>
            <person name="Ritari J."/>
            <person name="Douillard F.P."/>
            <person name="Paul Ross R."/>
            <person name="Yang R."/>
            <person name="Briner A.E."/>
            <person name="Felis G.E."/>
            <person name="de Vos W.M."/>
            <person name="Barrangou R."/>
            <person name="Klaenhammer T.R."/>
            <person name="Caufield P.W."/>
            <person name="Cui Y."/>
            <person name="Zhang H."/>
            <person name="O'Toole P.W."/>
        </authorList>
    </citation>
    <scope>NUCLEOTIDE SEQUENCE [LARGE SCALE GENOMIC DNA]</scope>
    <source>
        <strain evidence="2 3">DSM 15836</strain>
    </source>
</reference>
<comment type="caution">
    <text evidence="2">The sequence shown here is derived from an EMBL/GenBank/DDBJ whole genome shotgun (WGS) entry which is preliminary data.</text>
</comment>
<dbReference type="PANTHER" id="PTHR46211:SF14">
    <property type="entry name" value="GLYCEROPHOSPHODIESTER PHOSPHODIESTERASE"/>
    <property type="match status" value="1"/>
</dbReference>
<dbReference type="RefSeq" id="WP_056971092.1">
    <property type="nucleotide sequence ID" value="NZ_AZFI01000002.1"/>
</dbReference>
<sequence length="629" mass="69980">MTNLKREIEFPNDYDKKKVDSRTQIRSNAIRDYKAARYGGDIREAMADGVDISSVIATEANDNSKSAKLIANGTQNRFDAQINGQDKDSESKDARVSKADGKTYNILKDRLDAMDKKPQQAVDDLEIGGTNLLTNSDVWSTNDDIKFYNNDLSIDIAAFVGKRLTLSFQFDVDKVTSVSGLSRMLLYMSCYRDDKKPAARNCWSRTFKVGDSFHGRISNTITIPEGTNRIGSIGVKSKGIKGNNLKFGRPKIELGTKATDWSPAPEDSHHHQAFRKGTRFFAHRGAQSIAPENSLPAIRKAVNHAGVEIDIHCTSDGRWVVMHDGTVDRMMNSTGAISSFTFADIRKLRLDAGNRVDNQADKDLIIPSLEEALSICKDYQLIPVVEIKVNSTDKYTSDNYDQLVTIINRFGIQDEMMFISFNLNALKEIKKRMPLVEVSYLVSDITADTMAQAQQLGVNSGIDSNYTGKGVTRNNIIKAHQAGLKVGLWTTKDDSNRQSLLNLGVDFITTNSLSGEKRFADLDMQNHWANYGGGYHRSYVQEASPGVIMIYFNILNTSGVIDTKGTPFAKIPDWAVPTYNLWNGCYVRDDSGVFASTFDVVGDELRVGLNWNKRKGSNGWISGNVTYHV</sequence>
<evidence type="ECO:0000313" key="2">
    <source>
        <dbReference type="EMBL" id="KRM31942.1"/>
    </source>
</evidence>
<evidence type="ECO:0000259" key="1">
    <source>
        <dbReference type="PROSITE" id="PS51704"/>
    </source>
</evidence>
<gene>
    <name evidence="2" type="ORF">FC65_GL000852</name>
</gene>
<dbReference type="SUPFAM" id="SSF51695">
    <property type="entry name" value="PLC-like phosphodiesterases"/>
    <property type="match status" value="1"/>
</dbReference>
<proteinExistence type="predicted"/>
<dbReference type="Proteomes" id="UP000051217">
    <property type="component" value="Unassembled WGS sequence"/>
</dbReference>
<dbReference type="EMBL" id="AZFI01000002">
    <property type="protein sequence ID" value="KRM31942.1"/>
    <property type="molecule type" value="Genomic_DNA"/>
</dbReference>
<dbReference type="Pfam" id="PF03009">
    <property type="entry name" value="GDPD"/>
    <property type="match status" value="1"/>
</dbReference>
<accession>A0ABR5PQ30</accession>
<name>A0ABR5PQ30_9LACO</name>
<dbReference type="InterPro" id="IPR017946">
    <property type="entry name" value="PLC-like_Pdiesterase_TIM-brl"/>
</dbReference>
<dbReference type="PROSITE" id="PS51704">
    <property type="entry name" value="GP_PDE"/>
    <property type="match status" value="1"/>
</dbReference>
<feature type="domain" description="GP-PDE" evidence="1">
    <location>
        <begin position="278"/>
        <end position="520"/>
    </location>
</feature>
<organism evidence="2 3">
    <name type="scientific">Ligilactobacillus acidipiscis DSM 15836</name>
    <dbReference type="NCBI Taxonomy" id="1423716"/>
    <lineage>
        <taxon>Bacteria</taxon>
        <taxon>Bacillati</taxon>
        <taxon>Bacillota</taxon>
        <taxon>Bacilli</taxon>
        <taxon>Lactobacillales</taxon>
        <taxon>Lactobacillaceae</taxon>
        <taxon>Ligilactobacillus</taxon>
    </lineage>
</organism>
<dbReference type="PANTHER" id="PTHR46211">
    <property type="entry name" value="GLYCEROPHOSPHORYL DIESTER PHOSPHODIESTERASE"/>
    <property type="match status" value="1"/>
</dbReference>
<dbReference type="InterPro" id="IPR030395">
    <property type="entry name" value="GP_PDE_dom"/>
</dbReference>
<keyword evidence="3" id="KW-1185">Reference proteome</keyword>
<protein>
    <recommendedName>
        <fullName evidence="1">GP-PDE domain-containing protein</fullName>
    </recommendedName>
</protein>
<evidence type="ECO:0000313" key="3">
    <source>
        <dbReference type="Proteomes" id="UP000051217"/>
    </source>
</evidence>